<evidence type="ECO:0000256" key="1">
    <source>
        <dbReference type="SAM" id="MobiDB-lite"/>
    </source>
</evidence>
<evidence type="ECO:0000313" key="2">
    <source>
        <dbReference type="EMBL" id="KAK5786020.1"/>
    </source>
</evidence>
<accession>A0ABR0N619</accession>
<gene>
    <name evidence="2" type="ORF">PVK06_040645</name>
</gene>
<dbReference type="EMBL" id="JARKNE010000011">
    <property type="protein sequence ID" value="KAK5786020.1"/>
    <property type="molecule type" value="Genomic_DNA"/>
</dbReference>
<feature type="region of interest" description="Disordered" evidence="1">
    <location>
        <begin position="153"/>
        <end position="189"/>
    </location>
</feature>
<sequence>MQARPWQGKGVPNMTGENGQARLEPIAMHKPPQEIFARYRELGPRVVGYISMGTGLTGWKIITPATSTGDRPIIVGESLWDNPTPLEAANAPHLRLKGVADGVGGSRTSKYQGADSARGSRTTKGLVCRWCPRLPHIQSPKVLMLLEAPVHSRHQGADAARGSSTSKQQGADAARGSRTSEHQGAGAAQGCRTTDVLGCRWGPSLQNV</sequence>
<organism evidence="2 3">
    <name type="scientific">Gossypium arboreum</name>
    <name type="common">Tree cotton</name>
    <name type="synonym">Gossypium nanking</name>
    <dbReference type="NCBI Taxonomy" id="29729"/>
    <lineage>
        <taxon>Eukaryota</taxon>
        <taxon>Viridiplantae</taxon>
        <taxon>Streptophyta</taxon>
        <taxon>Embryophyta</taxon>
        <taxon>Tracheophyta</taxon>
        <taxon>Spermatophyta</taxon>
        <taxon>Magnoliopsida</taxon>
        <taxon>eudicotyledons</taxon>
        <taxon>Gunneridae</taxon>
        <taxon>Pentapetalae</taxon>
        <taxon>rosids</taxon>
        <taxon>malvids</taxon>
        <taxon>Malvales</taxon>
        <taxon>Malvaceae</taxon>
        <taxon>Malvoideae</taxon>
        <taxon>Gossypium</taxon>
    </lineage>
</organism>
<proteinExistence type="predicted"/>
<protein>
    <submittedName>
        <fullName evidence="2">Uncharacterized protein</fullName>
    </submittedName>
</protein>
<dbReference type="Proteomes" id="UP001358586">
    <property type="component" value="Chromosome 11"/>
</dbReference>
<reference evidence="2 3" key="1">
    <citation type="submission" date="2023-03" db="EMBL/GenBank/DDBJ databases">
        <title>WGS of Gossypium arboreum.</title>
        <authorList>
            <person name="Yu D."/>
        </authorList>
    </citation>
    <scope>NUCLEOTIDE SEQUENCE [LARGE SCALE GENOMIC DNA]</scope>
    <source>
        <tissue evidence="2">Leaf</tissue>
    </source>
</reference>
<name>A0ABR0N619_GOSAR</name>
<keyword evidence="3" id="KW-1185">Reference proteome</keyword>
<comment type="caution">
    <text evidence="2">The sequence shown here is derived from an EMBL/GenBank/DDBJ whole genome shotgun (WGS) entry which is preliminary data.</text>
</comment>
<evidence type="ECO:0000313" key="3">
    <source>
        <dbReference type="Proteomes" id="UP001358586"/>
    </source>
</evidence>